<evidence type="ECO:0000256" key="1">
    <source>
        <dbReference type="ARBA" id="ARBA00004328"/>
    </source>
</evidence>
<dbReference type="InterPro" id="IPR054612">
    <property type="entry name" value="Phage_capsid-like_C"/>
</dbReference>
<organism evidence="7 8">
    <name type="scientific">Kosakonia sacchari</name>
    <dbReference type="NCBI Taxonomy" id="1158459"/>
    <lineage>
        <taxon>Bacteria</taxon>
        <taxon>Pseudomonadati</taxon>
        <taxon>Pseudomonadota</taxon>
        <taxon>Gammaproteobacteria</taxon>
        <taxon>Enterobacterales</taxon>
        <taxon>Enterobacteriaceae</taxon>
        <taxon>Kosakonia</taxon>
    </lineage>
</organism>
<dbReference type="InterPro" id="IPR054613">
    <property type="entry name" value="Peptidase_S78_dom"/>
</dbReference>
<evidence type="ECO:0000259" key="5">
    <source>
        <dbReference type="Pfam" id="PF04586"/>
    </source>
</evidence>
<dbReference type="SUPFAM" id="SSF56563">
    <property type="entry name" value="Major capsid protein gp5"/>
    <property type="match status" value="1"/>
</dbReference>
<name>A0ABZ0MK10_9ENTR</name>
<sequence length="645" mass="69120">MTLKRACTLMTVKAVNEDERIITGIASTPSPDRDGDIIEPEGAKFRSDTPFLWQHDRSQPIGTCMPKMTNDGLEITAKLVKPTPDMPSQLAARLDEAWASIKAGLVRGLSIGFRPIEYSFLDAGGIRFLSWDLLEVSAVTIPANAECSIQTVKSFDRQLLAASGHEKTVVKLHQSAGATAKKSTEIKGKNMNIAEQIKSFEVKRSALAASLDEIMSKAAEEGRTLDMEEEESYDNTSTEIKAVDAHLKRLRDMENNMAATAKPVAKAAAGVVDTVDNRAPGIIRVDQKLEKGIAFARFAKALAAANGSRSEALEIARKQYPDDSKLHHVLKAAVGAGTTTDPTWAGALVEYQEYAQDFVEFLRPQTIIGRFGQGNIPALRQVPFNIRIPAQTSGGSANWVGQGKAKPLTKFDFESITFAFAKVAAIAVLTDELIRFSNPAADALVRNALAEAVIARLDTDFINPSKAEAAGISPASITNGIVATPSTGNPDDDAAAAFGVFVAANLQPNGAVWLMSSTTALALSMRKNALGQKEYPEMTLLGGTFQGLPVIVSQHVGKLLVLVNAPDIYLADDGGVAVDMSREASLEMESDPTGDSITPTGTELVSMFQTNSVAIRAERWINWKRRRTAAVAVISGVNYGTTQGS</sequence>
<keyword evidence="4" id="KW-0378">Hydrolase</keyword>
<comment type="subcellular location">
    <subcellularLocation>
        <location evidence="1">Virion</location>
    </subcellularLocation>
</comment>
<feature type="domain" description="Phage capsid-like C-terminal" evidence="6">
    <location>
        <begin position="385"/>
        <end position="634"/>
    </location>
</feature>
<dbReference type="RefSeq" id="WP_305736338.1">
    <property type="nucleotide sequence ID" value="NZ_CP137744.1"/>
</dbReference>
<dbReference type="Proteomes" id="UP001302368">
    <property type="component" value="Chromosome"/>
</dbReference>
<keyword evidence="2" id="KW-1188">Viral release from host cell</keyword>
<dbReference type="Pfam" id="PF05065">
    <property type="entry name" value="Phage_capsid"/>
    <property type="match status" value="1"/>
</dbReference>
<dbReference type="InterPro" id="IPR024455">
    <property type="entry name" value="Phage_capsid"/>
</dbReference>
<accession>A0ABZ0MK10</accession>
<evidence type="ECO:0000259" key="6">
    <source>
        <dbReference type="Pfam" id="PF05065"/>
    </source>
</evidence>
<proteinExistence type="predicted"/>
<evidence type="ECO:0000256" key="3">
    <source>
        <dbReference type="ARBA" id="ARBA00022670"/>
    </source>
</evidence>
<evidence type="ECO:0000313" key="8">
    <source>
        <dbReference type="Proteomes" id="UP001302368"/>
    </source>
</evidence>
<dbReference type="NCBIfam" id="TIGR01554">
    <property type="entry name" value="major_cap_HK97"/>
    <property type="match status" value="1"/>
</dbReference>
<dbReference type="EMBL" id="CP137744">
    <property type="protein sequence ID" value="WOZ75676.1"/>
    <property type="molecule type" value="Genomic_DNA"/>
</dbReference>
<dbReference type="Gene3D" id="3.30.2320.10">
    <property type="entry name" value="hypothetical protein PF0899 domain"/>
    <property type="match status" value="1"/>
</dbReference>
<dbReference type="Gene3D" id="3.30.2400.10">
    <property type="entry name" value="Major capsid protein gp5"/>
    <property type="match status" value="1"/>
</dbReference>
<reference evidence="7 8" key="1">
    <citation type="submission" date="2023-10" db="EMBL/GenBank/DDBJ databases">
        <title>Genome sequencing of the isolated polysaccharide-producing bacterium Kosakonia sacchari KS2022.</title>
        <authorList>
            <person name="Yi X."/>
        </authorList>
    </citation>
    <scope>NUCLEOTIDE SEQUENCE [LARGE SCALE GENOMIC DNA]</scope>
    <source>
        <strain evidence="7 8">KS2022</strain>
    </source>
</reference>
<protein>
    <submittedName>
        <fullName evidence="7">Phage major capsid protein</fullName>
    </submittedName>
</protein>
<evidence type="ECO:0000256" key="2">
    <source>
        <dbReference type="ARBA" id="ARBA00022612"/>
    </source>
</evidence>
<feature type="domain" description="Prohead serine protease" evidence="5">
    <location>
        <begin position="47"/>
        <end position="153"/>
    </location>
</feature>
<keyword evidence="8" id="KW-1185">Reference proteome</keyword>
<dbReference type="Pfam" id="PF04586">
    <property type="entry name" value="Peptidase_S78"/>
    <property type="match status" value="1"/>
</dbReference>
<evidence type="ECO:0000313" key="7">
    <source>
        <dbReference type="EMBL" id="WOZ75676.1"/>
    </source>
</evidence>
<keyword evidence="3" id="KW-0645">Protease</keyword>
<gene>
    <name evidence="7" type="ORF">Q8Y70_13725</name>
</gene>
<evidence type="ECO:0000256" key="4">
    <source>
        <dbReference type="ARBA" id="ARBA00022801"/>
    </source>
</evidence>